<evidence type="ECO:0000313" key="5">
    <source>
        <dbReference type="Proteomes" id="UP001064971"/>
    </source>
</evidence>
<feature type="transmembrane region" description="Helical" evidence="2">
    <location>
        <begin position="435"/>
        <end position="456"/>
    </location>
</feature>
<feature type="transmembrane region" description="Helical" evidence="2">
    <location>
        <begin position="402"/>
        <end position="423"/>
    </location>
</feature>
<organism evidence="4 5">
    <name type="scientific">Deinococcus aetherius</name>
    <dbReference type="NCBI Taxonomy" id="200252"/>
    <lineage>
        <taxon>Bacteria</taxon>
        <taxon>Thermotogati</taxon>
        <taxon>Deinococcota</taxon>
        <taxon>Deinococci</taxon>
        <taxon>Deinococcales</taxon>
        <taxon>Deinococcaceae</taxon>
        <taxon>Deinococcus</taxon>
    </lineage>
</organism>
<keyword evidence="5" id="KW-1185">Reference proteome</keyword>
<keyword evidence="2" id="KW-0472">Membrane</keyword>
<feature type="transmembrane region" description="Helical" evidence="2">
    <location>
        <begin position="476"/>
        <end position="498"/>
    </location>
</feature>
<evidence type="ECO:0000256" key="3">
    <source>
        <dbReference type="SAM" id="SignalP"/>
    </source>
</evidence>
<feature type="chain" id="PRO_5047277482" evidence="3">
    <location>
        <begin position="25"/>
        <end position="529"/>
    </location>
</feature>
<accession>A0ABN6RE97</accession>
<dbReference type="RefSeq" id="WP_264775938.1">
    <property type="nucleotide sequence ID" value="NZ_AP026560.1"/>
</dbReference>
<keyword evidence="2" id="KW-1133">Transmembrane helix</keyword>
<proteinExistence type="predicted"/>
<reference evidence="4" key="1">
    <citation type="submission" date="2022-07" db="EMBL/GenBank/DDBJ databases">
        <title>Complete Genome Sequence of the Radioresistant Bacterium Deinococcus aetherius ST0316, Isolated from the Air Dust collected in Lower Stratosphere above Japan.</title>
        <authorList>
            <person name="Satoh K."/>
            <person name="Hagiwara K."/>
            <person name="Katsumata K."/>
            <person name="Kubo A."/>
            <person name="Yokobori S."/>
            <person name="Yamagishi A."/>
            <person name="Oono Y."/>
            <person name="Narumi I."/>
        </authorList>
    </citation>
    <scope>NUCLEOTIDE SEQUENCE</scope>
    <source>
        <strain evidence="4">ST0316</strain>
    </source>
</reference>
<feature type="region of interest" description="Disordered" evidence="1">
    <location>
        <begin position="245"/>
        <end position="295"/>
    </location>
</feature>
<name>A0ABN6RE97_9DEIO</name>
<evidence type="ECO:0000256" key="2">
    <source>
        <dbReference type="SAM" id="Phobius"/>
    </source>
</evidence>
<feature type="compositionally biased region" description="Low complexity" evidence="1">
    <location>
        <begin position="248"/>
        <end position="278"/>
    </location>
</feature>
<keyword evidence="3" id="KW-0732">Signal</keyword>
<keyword evidence="2" id="KW-0812">Transmembrane</keyword>
<dbReference type="EMBL" id="AP026560">
    <property type="protein sequence ID" value="BDP40046.1"/>
    <property type="molecule type" value="Genomic_DNA"/>
</dbReference>
<evidence type="ECO:0000256" key="1">
    <source>
        <dbReference type="SAM" id="MobiDB-lite"/>
    </source>
</evidence>
<protein>
    <submittedName>
        <fullName evidence="4">Uncharacterized protein</fullName>
    </submittedName>
</protein>
<sequence>MNRFHHVAGTLALAAALASGAAGAQDLGAYRALAGSLEAASRARPASAERALVQLDRAETAYAGLAPTLRNPQLAGGLKDTLGHARGALARTPAELQAQVLLARGLMRKALYDQTLTLLAGTPGNGAEAVRLLGREFGLGETAGAALARDAGAGHPERVAWRLQRAAAAKVSAALKATRAQRSPAAYLDLARAASWFTVVQDAGTPGGLQVAGFDEALRQLTAGDTAGLTASLGSLRRGAATLNSTLATPPRMTTQAAQPTTQVQAKPPASSPASQPARTVARPPAQGTPTRASGVDGAYAALGRALTAAGHGDGEGVRAALARAHKALSAAPGALRKAGGYDEFLERLAAAGDRRSPRPADVQALIAGLGVLEREAAGERPSRLDAASAGVSRSFGGGLRAAVFLGLALLALVPLYLLNLAFGGRNPSWRAISAGLVLLLLPVFLEGVFGFLGWLGDRLGVPLLAHASTLTLSQGAYGVPLWALTAALGLGLTAFGFRGLCVQFGLLGGPSAPRPALSQGLDWDEEPT</sequence>
<dbReference type="Proteomes" id="UP001064971">
    <property type="component" value="Chromosome"/>
</dbReference>
<evidence type="ECO:0000313" key="4">
    <source>
        <dbReference type="EMBL" id="BDP40046.1"/>
    </source>
</evidence>
<gene>
    <name evidence="4" type="ORF">DAETH_00150</name>
</gene>
<feature type="signal peptide" evidence="3">
    <location>
        <begin position="1"/>
        <end position="24"/>
    </location>
</feature>